<keyword evidence="1" id="KW-0472">Membrane</keyword>
<organism evidence="2 3">
    <name type="scientific">Pseudoalteromonas arctica</name>
    <dbReference type="NCBI Taxonomy" id="394751"/>
    <lineage>
        <taxon>Bacteria</taxon>
        <taxon>Pseudomonadati</taxon>
        <taxon>Pseudomonadota</taxon>
        <taxon>Gammaproteobacteria</taxon>
        <taxon>Alteromonadales</taxon>
        <taxon>Pseudoalteromonadaceae</taxon>
        <taxon>Pseudoalteromonas</taxon>
    </lineage>
</organism>
<keyword evidence="3" id="KW-1185">Reference proteome</keyword>
<sequence length="233" mass="26873">MIYGFASLLLGSSADKLEPIERWPLILFIVIFPFSVLYVFYKLVTDHHGKLYSPSDYNTDDSFLKTLSVKELETKLEEDVNEAVATQLNTSKDEASVKQLSRSDIKGKIRKSEEFVIREIKNELSIEPTIGIKVSSDLYIFDAGYIKPNDELILLEVKYYTRPTISFIAVDEFLHRAKLAKSTMTIKTKFIVAVITEFESDEFDMIKNAWKNSIEKDELDIELRFYVGNQIWA</sequence>
<dbReference type="EMBL" id="JBBMQX010000011">
    <property type="protein sequence ID" value="MEM5533668.1"/>
    <property type="molecule type" value="Genomic_DNA"/>
</dbReference>
<dbReference type="RefSeq" id="WP_342880042.1">
    <property type="nucleotide sequence ID" value="NZ_JBBMQX010000011.1"/>
</dbReference>
<keyword evidence="1" id="KW-1133">Transmembrane helix</keyword>
<proteinExistence type="predicted"/>
<reference evidence="2 3" key="1">
    <citation type="submission" date="2024-03" db="EMBL/GenBank/DDBJ databases">
        <title>Community enrichment and isolation of bacterial strains for fucoidan degradation.</title>
        <authorList>
            <person name="Sichert A."/>
        </authorList>
    </citation>
    <scope>NUCLEOTIDE SEQUENCE [LARGE SCALE GENOMIC DNA]</scope>
    <source>
        <strain evidence="2 3">AS26</strain>
    </source>
</reference>
<keyword evidence="1" id="KW-0812">Transmembrane</keyword>
<dbReference type="Proteomes" id="UP001457661">
    <property type="component" value="Unassembled WGS sequence"/>
</dbReference>
<gene>
    <name evidence="2" type="ORF">WNY57_14615</name>
</gene>
<accession>A0ABU9TIY5</accession>
<feature type="transmembrane region" description="Helical" evidence="1">
    <location>
        <begin position="24"/>
        <end position="41"/>
    </location>
</feature>
<evidence type="ECO:0000256" key="1">
    <source>
        <dbReference type="SAM" id="Phobius"/>
    </source>
</evidence>
<evidence type="ECO:0000313" key="3">
    <source>
        <dbReference type="Proteomes" id="UP001457661"/>
    </source>
</evidence>
<evidence type="ECO:0000313" key="2">
    <source>
        <dbReference type="EMBL" id="MEM5533668.1"/>
    </source>
</evidence>
<protein>
    <submittedName>
        <fullName evidence="2">Uncharacterized protein</fullName>
    </submittedName>
</protein>
<name>A0ABU9TIY5_9GAMM</name>
<comment type="caution">
    <text evidence="2">The sequence shown here is derived from an EMBL/GenBank/DDBJ whole genome shotgun (WGS) entry which is preliminary data.</text>
</comment>